<dbReference type="AlphaFoldDB" id="A0A0U5LSU1"/>
<feature type="compositionally biased region" description="Basic residues" evidence="1">
    <location>
        <begin position="1"/>
        <end position="16"/>
    </location>
</feature>
<reference evidence="3" key="1">
    <citation type="submission" date="2015-11" db="EMBL/GenBank/DDBJ databases">
        <authorList>
            <person name="Blom J."/>
        </authorList>
    </citation>
    <scope>NUCLEOTIDE SEQUENCE [LARGE SCALE GENOMIC DNA]</scope>
</reference>
<evidence type="ECO:0000256" key="1">
    <source>
        <dbReference type="SAM" id="MobiDB-lite"/>
    </source>
</evidence>
<dbReference type="KEGG" id="ege:EM595_3221"/>
<sequence>MLRNHRRSLLQQKKSHLSAAGTIAPGQNYGS</sequence>
<dbReference type="PATRIC" id="fig|1619313.3.peg.3341"/>
<proteinExistence type="predicted"/>
<gene>
    <name evidence="2" type="ORF">EM595_3221</name>
</gene>
<evidence type="ECO:0000313" key="2">
    <source>
        <dbReference type="EMBL" id="CUU25452.1"/>
    </source>
</evidence>
<dbReference type="EMBL" id="LN907827">
    <property type="protein sequence ID" value="CUU25452.1"/>
    <property type="molecule type" value="Genomic_DNA"/>
</dbReference>
<feature type="region of interest" description="Disordered" evidence="1">
    <location>
        <begin position="1"/>
        <end position="31"/>
    </location>
</feature>
<dbReference type="STRING" id="1619313.EM595_3221"/>
<accession>A0A0U5LSU1</accession>
<keyword evidence="3" id="KW-1185">Reference proteome</keyword>
<name>A0A0U5LSU1_9GAMM</name>
<evidence type="ECO:0000313" key="3">
    <source>
        <dbReference type="Proteomes" id="UP000059419"/>
    </source>
</evidence>
<dbReference type="Proteomes" id="UP000059419">
    <property type="component" value="Chromosome 1"/>
</dbReference>
<protein>
    <submittedName>
        <fullName evidence="2">Uncharacterized protein</fullName>
    </submittedName>
</protein>
<organism evidence="2 3">
    <name type="scientific">Duffyella gerundensis</name>
    <dbReference type="NCBI Taxonomy" id="1619313"/>
    <lineage>
        <taxon>Bacteria</taxon>
        <taxon>Pseudomonadati</taxon>
        <taxon>Pseudomonadota</taxon>
        <taxon>Gammaproteobacteria</taxon>
        <taxon>Enterobacterales</taxon>
        <taxon>Erwiniaceae</taxon>
        <taxon>Duffyella</taxon>
    </lineage>
</organism>